<dbReference type="SUPFAM" id="SSF53850">
    <property type="entry name" value="Periplasmic binding protein-like II"/>
    <property type="match status" value="1"/>
</dbReference>
<dbReference type="PANTHER" id="PTHR30290:SF10">
    <property type="entry name" value="PERIPLASMIC OLIGOPEPTIDE-BINDING PROTEIN-RELATED"/>
    <property type="match status" value="1"/>
</dbReference>
<reference evidence="8" key="1">
    <citation type="submission" date="2020-04" db="EMBL/GenBank/DDBJ databases">
        <title>Deep metagenomics examines the oral microbiome during advanced dental caries in children, revealing novel taxa and co-occurrences with host molecules.</title>
        <authorList>
            <person name="Baker J.L."/>
            <person name="Morton J.T."/>
            <person name="Dinis M."/>
            <person name="Alvarez R."/>
            <person name="Tran N.C."/>
            <person name="Knight R."/>
            <person name="Edlund A."/>
        </authorList>
    </citation>
    <scope>NUCLEOTIDE SEQUENCE</scope>
    <source>
        <strain evidence="8">JCVI_23_bin.16</strain>
    </source>
</reference>
<dbReference type="GO" id="GO:1904680">
    <property type="term" value="F:peptide transmembrane transporter activity"/>
    <property type="evidence" value="ECO:0007669"/>
    <property type="project" value="TreeGrafter"/>
</dbReference>
<accession>A0A929MT09</accession>
<comment type="subcellular location">
    <subcellularLocation>
        <location evidence="1">Cell envelope</location>
    </subcellularLocation>
</comment>
<dbReference type="FunFam" id="3.90.76.10:FF:000001">
    <property type="entry name" value="Oligopeptide ABC transporter substrate-binding protein"/>
    <property type="match status" value="1"/>
</dbReference>
<comment type="caution">
    <text evidence="8">The sequence shown here is derived from an EMBL/GenBank/DDBJ whole genome shotgun (WGS) entry which is preliminary data.</text>
</comment>
<comment type="similarity">
    <text evidence="2">Belongs to the bacterial solute-binding protein 5 family.</text>
</comment>
<evidence type="ECO:0000313" key="8">
    <source>
        <dbReference type="EMBL" id="MBF0935206.1"/>
    </source>
</evidence>
<dbReference type="InterPro" id="IPR000914">
    <property type="entry name" value="SBP_5_dom"/>
</dbReference>
<keyword evidence="4 6" id="KW-0732">Signal</keyword>
<gene>
    <name evidence="8" type="ORF">HXK00_06140</name>
</gene>
<keyword evidence="5" id="KW-0653">Protein transport</keyword>
<evidence type="ECO:0000256" key="2">
    <source>
        <dbReference type="ARBA" id="ARBA00005695"/>
    </source>
</evidence>
<protein>
    <submittedName>
        <fullName evidence="8">Peptide ABC transporter substrate-binding protein</fullName>
    </submittedName>
</protein>
<dbReference type="Gene3D" id="3.10.105.10">
    <property type="entry name" value="Dipeptide-binding Protein, Domain 3"/>
    <property type="match status" value="1"/>
</dbReference>
<dbReference type="Pfam" id="PF00496">
    <property type="entry name" value="SBP_bac_5"/>
    <property type="match status" value="1"/>
</dbReference>
<dbReference type="Proteomes" id="UP000757900">
    <property type="component" value="Unassembled WGS sequence"/>
</dbReference>
<evidence type="ECO:0000256" key="6">
    <source>
        <dbReference type="SAM" id="SignalP"/>
    </source>
</evidence>
<sequence>MTRIKTIFRSLLALGLTASTLLTAQQETISAQEVSLNPAIEQKLSIPAPSELATLDSGLYSDIASMDVIGQVFEGLYRIKNSQEVELGQAASVKVSEDGLTHTFTLRDDIYWSNGDPVKAQDFELAFRRLADRQAGTSVTSIEILKNGAAIRNGDKPVEELGVKALDDKTLELTLEYPVPALAKILTGSRYMPINKTFFQEKGDSYGTTADNVVTNGPFTIQGWNGTNLEWDLVKNPQYWDASHVYLTQVHQQVIKENSTGADLFDSNQLDFTTLSDQFVQEYSGAPDFHSIPKATIGYLSFNTTRPTTGNAALRRAIAQAFDKQVYADSVIQDGSQPLNNLVPKAFDINEAGHDYQEQAGPILTYDVQAAQADWAKAKEELGQETIELQLLTSDVGLSKRTAEFLKEELEKNLPGLKLSVLSVPLKNRLEIQRKLDYDIFYGTWTPEYQDAVNFIEQYKTGGGTNFAKYANPEFDKLVELARNDYAKDPAKRRETLIEAEKILVKEDGVVAPIYQASAAYLLKPKVKQFEVLPFGRSNNLRPVYIDE</sequence>
<dbReference type="GO" id="GO:0043190">
    <property type="term" value="C:ATP-binding cassette (ABC) transporter complex"/>
    <property type="evidence" value="ECO:0007669"/>
    <property type="project" value="InterPro"/>
</dbReference>
<organism evidence="8 9">
    <name type="scientific">Abiotrophia defectiva</name>
    <name type="common">Streptococcus defectivus</name>
    <dbReference type="NCBI Taxonomy" id="46125"/>
    <lineage>
        <taxon>Bacteria</taxon>
        <taxon>Bacillati</taxon>
        <taxon>Bacillota</taxon>
        <taxon>Bacilli</taxon>
        <taxon>Lactobacillales</taxon>
        <taxon>Aerococcaceae</taxon>
        <taxon>Abiotrophia</taxon>
    </lineage>
</organism>
<dbReference type="Gene3D" id="3.40.190.10">
    <property type="entry name" value="Periplasmic binding protein-like II"/>
    <property type="match status" value="1"/>
</dbReference>
<evidence type="ECO:0000256" key="4">
    <source>
        <dbReference type="ARBA" id="ARBA00022729"/>
    </source>
</evidence>
<feature type="signal peptide" evidence="6">
    <location>
        <begin position="1"/>
        <end position="24"/>
    </location>
</feature>
<feature type="chain" id="PRO_5039688642" evidence="6">
    <location>
        <begin position="25"/>
        <end position="548"/>
    </location>
</feature>
<dbReference type="PANTHER" id="PTHR30290">
    <property type="entry name" value="PERIPLASMIC BINDING COMPONENT OF ABC TRANSPORTER"/>
    <property type="match status" value="1"/>
</dbReference>
<dbReference type="PIRSF" id="PIRSF002741">
    <property type="entry name" value="MppA"/>
    <property type="match status" value="1"/>
</dbReference>
<dbReference type="Gene3D" id="3.90.76.10">
    <property type="entry name" value="Dipeptide-binding Protein, Domain 1"/>
    <property type="match status" value="1"/>
</dbReference>
<evidence type="ECO:0000256" key="1">
    <source>
        <dbReference type="ARBA" id="ARBA00004196"/>
    </source>
</evidence>
<evidence type="ECO:0000256" key="3">
    <source>
        <dbReference type="ARBA" id="ARBA00022448"/>
    </source>
</evidence>
<name>A0A929MT09_ABIDE</name>
<dbReference type="GO" id="GO:0015833">
    <property type="term" value="P:peptide transport"/>
    <property type="evidence" value="ECO:0007669"/>
    <property type="project" value="UniProtKB-KW"/>
</dbReference>
<keyword evidence="5" id="KW-0571">Peptide transport</keyword>
<dbReference type="InterPro" id="IPR030678">
    <property type="entry name" value="Peptide/Ni-bd"/>
</dbReference>
<evidence type="ECO:0000256" key="5">
    <source>
        <dbReference type="ARBA" id="ARBA00022856"/>
    </source>
</evidence>
<evidence type="ECO:0000313" key="9">
    <source>
        <dbReference type="Proteomes" id="UP000757900"/>
    </source>
</evidence>
<evidence type="ECO:0000259" key="7">
    <source>
        <dbReference type="Pfam" id="PF00496"/>
    </source>
</evidence>
<dbReference type="InterPro" id="IPR039424">
    <property type="entry name" value="SBP_5"/>
</dbReference>
<keyword evidence="3" id="KW-0813">Transport</keyword>
<dbReference type="FunFam" id="3.10.105.10:FF:000001">
    <property type="entry name" value="Oligopeptide ABC transporter, oligopeptide-binding protein"/>
    <property type="match status" value="1"/>
</dbReference>
<dbReference type="EMBL" id="JABZFV010000158">
    <property type="protein sequence ID" value="MBF0935206.1"/>
    <property type="molecule type" value="Genomic_DNA"/>
</dbReference>
<dbReference type="CDD" id="cd08504">
    <property type="entry name" value="PBP2_OppA"/>
    <property type="match status" value="1"/>
</dbReference>
<dbReference type="GO" id="GO:0030288">
    <property type="term" value="C:outer membrane-bounded periplasmic space"/>
    <property type="evidence" value="ECO:0007669"/>
    <property type="project" value="UniProtKB-ARBA"/>
</dbReference>
<proteinExistence type="inferred from homology"/>
<dbReference type="AlphaFoldDB" id="A0A929MT09"/>
<feature type="domain" description="Solute-binding protein family 5" evidence="7">
    <location>
        <begin position="86"/>
        <end position="466"/>
    </location>
</feature>